<dbReference type="GO" id="GO:0000139">
    <property type="term" value="C:Golgi membrane"/>
    <property type="evidence" value="ECO:0007669"/>
    <property type="project" value="UniProtKB-SubCell"/>
</dbReference>
<accession>A0A1S6EK20</accession>
<dbReference type="GO" id="GO:0016763">
    <property type="term" value="F:pentosyltransferase activity"/>
    <property type="evidence" value="ECO:0007669"/>
    <property type="project" value="UniProtKB-ARBA"/>
</dbReference>
<dbReference type="EMBL" id="KY584518">
    <property type="protein sequence ID" value="AQR57521.1"/>
    <property type="molecule type" value="mRNA"/>
</dbReference>
<dbReference type="InterPro" id="IPR007657">
    <property type="entry name" value="Glycosyltransferase_61"/>
</dbReference>
<dbReference type="InterPro" id="IPR049625">
    <property type="entry name" value="Glyco_transf_61_cat"/>
</dbReference>
<evidence type="ECO:0000313" key="6">
    <source>
        <dbReference type="EMBL" id="AQR57521.1"/>
    </source>
</evidence>
<evidence type="ECO:0000256" key="4">
    <source>
        <dbReference type="ARBA" id="ARBA00023180"/>
    </source>
</evidence>
<keyword evidence="3" id="KW-0808">Transferase</keyword>
<dbReference type="PANTHER" id="PTHR20961">
    <property type="entry name" value="GLYCOSYLTRANSFERASE"/>
    <property type="match status" value="1"/>
</dbReference>
<dbReference type="AlphaFoldDB" id="A0A1S6EK20"/>
<reference evidence="6" key="2">
    <citation type="submission" date="2017-02" db="EMBL/GenBank/DDBJ databases">
        <authorList>
            <person name="Peterson S.W."/>
        </authorList>
    </citation>
    <scope>NUCLEOTIDE SEQUENCE</scope>
    <source>
        <tissue evidence="6">Integument</tissue>
    </source>
</reference>
<evidence type="ECO:0000256" key="1">
    <source>
        <dbReference type="ARBA" id="ARBA00004323"/>
    </source>
</evidence>
<sequence>MTIKPYVRWYAPNVRIWTVKLMGLNHNNLIPKCTQNHSDPAILYSMGGYIGNIYHSFSDLLFPLYAVSFGYQRDIHFLATDFVLWFQSKFHEIIDSFTRHPVVDIDTEKGQVHCYPKIVAGLKHPNLVLDHTASEYEETPGASMINFKNLLGDLYSLRRKKAMDHRSIPRLIIISRKRTRVLTNQDEISQVAGELGFVVVSADPDMFTVPQFAKLVNSCDVMMGIHGAALTNMVFLPDNAALIQILPFGEMDHIGRSCYGDPTAGMNIRYLEYKITMEESSLSGQYSVDDPVLKDPKSIHKKGWEMIRSIYLENQNITVDLGRFKNILVQAKKLLQD</sequence>
<organism evidence="6">
    <name type="scientific">Plantago cunninghamii</name>
    <dbReference type="NCBI Taxonomy" id="589140"/>
    <lineage>
        <taxon>Eukaryota</taxon>
        <taxon>Viridiplantae</taxon>
        <taxon>Streptophyta</taxon>
        <taxon>Embryophyta</taxon>
        <taxon>Tracheophyta</taxon>
        <taxon>Spermatophyta</taxon>
        <taxon>Magnoliopsida</taxon>
        <taxon>eudicotyledons</taxon>
        <taxon>Gunneridae</taxon>
        <taxon>Pentapetalae</taxon>
        <taxon>asterids</taxon>
        <taxon>lamiids</taxon>
        <taxon>Lamiales</taxon>
        <taxon>Plantaginaceae</taxon>
        <taxon>Plantagineae</taxon>
        <taxon>Plantago</taxon>
    </lineage>
</organism>
<evidence type="ECO:0000256" key="3">
    <source>
        <dbReference type="ARBA" id="ARBA00022679"/>
    </source>
</evidence>
<proteinExistence type="evidence at transcript level"/>
<feature type="domain" description="Glycosyltransferase 61 catalytic" evidence="5">
    <location>
        <begin position="54"/>
        <end position="242"/>
    </location>
</feature>
<evidence type="ECO:0000259" key="5">
    <source>
        <dbReference type="Pfam" id="PF04577"/>
    </source>
</evidence>
<keyword evidence="4" id="KW-0325">Glycoprotein</keyword>
<reference evidence="6" key="1">
    <citation type="journal article" date="2016" name="J. Exp. Bot.">
        <title>Differences in glycosyltransferase family 61 accompany variation in seed coat mucilage composition in Plantago spp.</title>
        <authorList>
            <person name="Phan J.L."/>
            <person name="Tucker M.R."/>
            <person name="Khor S.F."/>
            <person name="Shirley N."/>
            <person name="Lahnstein J."/>
            <person name="Beahan C."/>
            <person name="Bacic A."/>
            <person name="Burton R.A."/>
        </authorList>
    </citation>
    <scope>NUCLEOTIDE SEQUENCE</scope>
    <source>
        <tissue evidence="6">Integument</tissue>
    </source>
</reference>
<comment type="subcellular location">
    <subcellularLocation>
        <location evidence="1">Golgi apparatus membrane</location>
        <topology evidence="1">Single-pass type II membrane protein</topology>
    </subcellularLocation>
</comment>
<dbReference type="PANTHER" id="PTHR20961:SF149">
    <property type="entry name" value="PROTEIN O-LINKED-MANNOSE BETA-1,4-N-ACETYLGLUCOSAMINYLTRANSFERASE 2-LIKE"/>
    <property type="match status" value="1"/>
</dbReference>
<protein>
    <submittedName>
        <fullName evidence="6">GT61_6</fullName>
    </submittedName>
</protein>
<dbReference type="Pfam" id="PF04577">
    <property type="entry name" value="Glyco_transf_61"/>
    <property type="match status" value="1"/>
</dbReference>
<name>A0A1S6EK20_9LAMI</name>
<keyword evidence="2" id="KW-0328">Glycosyltransferase</keyword>
<evidence type="ECO:0000256" key="2">
    <source>
        <dbReference type="ARBA" id="ARBA00022676"/>
    </source>
</evidence>